<feature type="domain" description="EF-hand" evidence="5">
    <location>
        <begin position="126"/>
        <end position="153"/>
    </location>
</feature>
<name>A0AAD8IHN9_9APIA</name>
<evidence type="ECO:0000313" key="6">
    <source>
        <dbReference type="EMBL" id="KAK1385136.1"/>
    </source>
</evidence>
<reference evidence="6" key="1">
    <citation type="submission" date="2023-02" db="EMBL/GenBank/DDBJ databases">
        <title>Genome of toxic invasive species Heracleum sosnowskyi carries increased number of genes despite the absence of recent whole-genome duplications.</title>
        <authorList>
            <person name="Schelkunov M."/>
            <person name="Shtratnikova V."/>
            <person name="Makarenko M."/>
            <person name="Klepikova A."/>
            <person name="Omelchenko D."/>
            <person name="Novikova G."/>
            <person name="Obukhova E."/>
            <person name="Bogdanov V."/>
            <person name="Penin A."/>
            <person name="Logacheva M."/>
        </authorList>
    </citation>
    <scope>NUCLEOTIDE SEQUENCE</scope>
    <source>
        <strain evidence="6">Hsosn_3</strain>
        <tissue evidence="6">Leaf</tissue>
    </source>
</reference>
<dbReference type="InterPro" id="IPR002048">
    <property type="entry name" value="EF_hand_dom"/>
</dbReference>
<evidence type="ECO:0000256" key="3">
    <source>
        <dbReference type="ARBA" id="ARBA00022837"/>
    </source>
</evidence>
<reference evidence="6" key="2">
    <citation type="submission" date="2023-05" db="EMBL/GenBank/DDBJ databases">
        <authorList>
            <person name="Schelkunov M.I."/>
        </authorList>
    </citation>
    <scope>NUCLEOTIDE SEQUENCE</scope>
    <source>
        <strain evidence="6">Hsosn_3</strain>
        <tissue evidence="6">Leaf</tissue>
    </source>
</reference>
<keyword evidence="1" id="KW-0479">Metal-binding</keyword>
<dbReference type="SMART" id="SM00054">
    <property type="entry name" value="EFh"/>
    <property type="match status" value="5"/>
</dbReference>
<feature type="domain" description="EF-hand" evidence="5">
    <location>
        <begin position="251"/>
        <end position="280"/>
    </location>
</feature>
<protein>
    <submittedName>
        <fullName evidence="6">Calcium-binding EF hand family protein</fullName>
    </submittedName>
</protein>
<dbReference type="GO" id="GO:0005783">
    <property type="term" value="C:endoplasmic reticulum"/>
    <property type="evidence" value="ECO:0007669"/>
    <property type="project" value="TreeGrafter"/>
</dbReference>
<dbReference type="Gene3D" id="1.10.238.10">
    <property type="entry name" value="EF-hand"/>
    <property type="match status" value="2"/>
</dbReference>
<dbReference type="PANTHER" id="PTHR10827:SF98">
    <property type="entry name" value="45 KDA CALCIUM-BINDING PROTEIN"/>
    <property type="match status" value="1"/>
</dbReference>
<dbReference type="EMBL" id="JAUIZM010000005">
    <property type="protein sequence ID" value="KAK1385136.1"/>
    <property type="molecule type" value="Genomic_DNA"/>
</dbReference>
<dbReference type="InterPro" id="IPR011992">
    <property type="entry name" value="EF-hand-dom_pair"/>
</dbReference>
<dbReference type="PROSITE" id="PS00018">
    <property type="entry name" value="EF_HAND_1"/>
    <property type="match status" value="5"/>
</dbReference>
<feature type="signal peptide" evidence="4">
    <location>
        <begin position="1"/>
        <end position="16"/>
    </location>
</feature>
<evidence type="ECO:0000259" key="5">
    <source>
        <dbReference type="PROSITE" id="PS50222"/>
    </source>
</evidence>
<evidence type="ECO:0000313" key="7">
    <source>
        <dbReference type="Proteomes" id="UP001237642"/>
    </source>
</evidence>
<dbReference type="SUPFAM" id="SSF47473">
    <property type="entry name" value="EF-hand"/>
    <property type="match status" value="2"/>
</dbReference>
<accession>A0AAD8IHN9</accession>
<evidence type="ECO:0000256" key="1">
    <source>
        <dbReference type="ARBA" id="ARBA00022723"/>
    </source>
</evidence>
<keyword evidence="3" id="KW-0106">Calcium</keyword>
<evidence type="ECO:0000256" key="4">
    <source>
        <dbReference type="SAM" id="SignalP"/>
    </source>
</evidence>
<dbReference type="PANTHER" id="PTHR10827">
    <property type="entry name" value="RETICULOCALBIN"/>
    <property type="match status" value="1"/>
</dbReference>
<keyword evidence="4" id="KW-0732">Signal</keyword>
<keyword evidence="7" id="KW-1185">Reference proteome</keyword>
<comment type="caution">
    <text evidence="6">The sequence shown here is derived from an EMBL/GenBank/DDBJ whole genome shotgun (WGS) entry which is preliminary data.</text>
</comment>
<keyword evidence="2" id="KW-0677">Repeat</keyword>
<dbReference type="Proteomes" id="UP001237642">
    <property type="component" value="Unassembled WGS sequence"/>
</dbReference>
<feature type="chain" id="PRO_5042295575" evidence="4">
    <location>
        <begin position="17"/>
        <end position="335"/>
    </location>
</feature>
<dbReference type="AlphaFoldDB" id="A0AAD8IHN9"/>
<feature type="domain" description="EF-hand" evidence="5">
    <location>
        <begin position="169"/>
        <end position="195"/>
    </location>
</feature>
<organism evidence="6 7">
    <name type="scientific">Heracleum sosnowskyi</name>
    <dbReference type="NCBI Taxonomy" id="360622"/>
    <lineage>
        <taxon>Eukaryota</taxon>
        <taxon>Viridiplantae</taxon>
        <taxon>Streptophyta</taxon>
        <taxon>Embryophyta</taxon>
        <taxon>Tracheophyta</taxon>
        <taxon>Spermatophyta</taxon>
        <taxon>Magnoliopsida</taxon>
        <taxon>eudicotyledons</taxon>
        <taxon>Gunneridae</taxon>
        <taxon>Pentapetalae</taxon>
        <taxon>asterids</taxon>
        <taxon>campanulids</taxon>
        <taxon>Apiales</taxon>
        <taxon>Apiaceae</taxon>
        <taxon>Apioideae</taxon>
        <taxon>apioid superclade</taxon>
        <taxon>Tordylieae</taxon>
        <taxon>Tordyliinae</taxon>
        <taxon>Heracleum</taxon>
    </lineage>
</organism>
<dbReference type="GO" id="GO:0005509">
    <property type="term" value="F:calcium ion binding"/>
    <property type="evidence" value="ECO:0007669"/>
    <property type="project" value="InterPro"/>
</dbReference>
<proteinExistence type="predicted"/>
<evidence type="ECO:0000256" key="2">
    <source>
        <dbReference type="ARBA" id="ARBA00022737"/>
    </source>
</evidence>
<sequence length="335" mass="39408">MAKAVVVVATVHFVLVLTLYQAIKDNERDYNSNRPARRLGYNNSPPHFDPLLESMERSLDKDTNESLQNNSTYLNDDGGVNITYRIMVLFPFLDVAPKDGFIDYNEMEFWIVHQAIDRLNYRTKMALELHDKNGDGLVSFSEYLPHITNKDIEGENKRRGPAGWWYDQFKIVDADHNGLLNFEELKDFLHPEESTIEKIQEWLVKDEIRQLDYDNDHKLDWMEFEMGAYDAYMNYIALETKGDEINVPSEEDVFAMLDRDQDDLLDWEELIPFLQYLNPGEVQRAKYYTRSLIDEADEDGDGKLTVHEMINNEQVFYNAFYLHTKESDEKIRDEL</sequence>
<dbReference type="InterPro" id="IPR018247">
    <property type="entry name" value="EF_Hand_1_Ca_BS"/>
</dbReference>
<dbReference type="PROSITE" id="PS50222">
    <property type="entry name" value="EF_HAND_2"/>
    <property type="match status" value="3"/>
</dbReference>
<gene>
    <name evidence="6" type="ORF">POM88_022871</name>
</gene>
<dbReference type="Pfam" id="PF13499">
    <property type="entry name" value="EF-hand_7"/>
    <property type="match status" value="2"/>
</dbReference>